<comment type="caution">
    <text evidence="6">The sequence shown here is derived from an EMBL/GenBank/DDBJ whole genome shotgun (WGS) entry which is preliminary data.</text>
</comment>
<accession>A0ABR4IZY1</accession>
<dbReference type="PANTHER" id="PTHR46300">
    <property type="entry name" value="P450, PUTATIVE (EUROFUNG)-RELATED-RELATED"/>
    <property type="match status" value="1"/>
</dbReference>
<dbReference type="InterPro" id="IPR050364">
    <property type="entry name" value="Cytochrome_P450_fung"/>
</dbReference>
<gene>
    <name evidence="6" type="ORF">BDW59DRAFT_180094</name>
</gene>
<dbReference type="InterPro" id="IPR001128">
    <property type="entry name" value="Cyt_P450"/>
</dbReference>
<evidence type="ECO:0000256" key="2">
    <source>
        <dbReference type="ARBA" id="ARBA00022723"/>
    </source>
</evidence>
<dbReference type="InterPro" id="IPR002401">
    <property type="entry name" value="Cyt_P450_E_grp-I"/>
</dbReference>
<reference evidence="6 7" key="1">
    <citation type="submission" date="2024-07" db="EMBL/GenBank/DDBJ databases">
        <title>Section-level genome sequencing and comparative genomics of Aspergillus sections Usti and Cavernicolus.</title>
        <authorList>
            <consortium name="Lawrence Berkeley National Laboratory"/>
            <person name="Nybo J.L."/>
            <person name="Vesth T.C."/>
            <person name="Theobald S."/>
            <person name="Frisvad J.C."/>
            <person name="Larsen T.O."/>
            <person name="Kjaerboelling I."/>
            <person name="Rothschild-Mancinelli K."/>
            <person name="Lyhne E.K."/>
            <person name="Kogle M.E."/>
            <person name="Barry K."/>
            <person name="Clum A."/>
            <person name="Na H."/>
            <person name="Ledsgaard L."/>
            <person name="Lin J."/>
            <person name="Lipzen A."/>
            <person name="Kuo A."/>
            <person name="Riley R."/>
            <person name="Mondo S."/>
            <person name="LaButti K."/>
            <person name="Haridas S."/>
            <person name="Pangalinan J."/>
            <person name="Salamov A.A."/>
            <person name="Simmons B.A."/>
            <person name="Magnuson J.K."/>
            <person name="Chen J."/>
            <person name="Drula E."/>
            <person name="Henrissat B."/>
            <person name="Wiebenga A."/>
            <person name="Lubbers R.J."/>
            <person name="Gomes A.C."/>
            <person name="Makela M.R."/>
            <person name="Stajich J."/>
            <person name="Grigoriev I.V."/>
            <person name="Mortensen U.H."/>
            <person name="De vries R.P."/>
            <person name="Baker S.E."/>
            <person name="Andersen M.R."/>
        </authorList>
    </citation>
    <scope>NUCLEOTIDE SEQUENCE [LARGE SCALE GENOMIC DNA]</scope>
    <source>
        <strain evidence="6 7">CBS 600.67</strain>
    </source>
</reference>
<dbReference type="Pfam" id="PF00067">
    <property type="entry name" value="p450"/>
    <property type="match status" value="1"/>
</dbReference>
<dbReference type="SUPFAM" id="SSF48264">
    <property type="entry name" value="Cytochrome P450"/>
    <property type="match status" value="1"/>
</dbReference>
<sequence length="556" mass="61601">MGLTLSCNWPSQGPATLALIALLTTLLLAVYISFFYTDIPKIEGIPEIPGGELLAGHLYELGNDHATTAENWAATYGWPVFQLRMGYRRAVILNSFEAAREWLVKNQSATIDRPWLWTFHGIVSKTSAATIGTSPWDERTKKQRRVVGSFTTGPSIQRMRKMLDMETCAVISGLYYDSQSQSQSQKGAGEIIPHIYLKRAALNIMIMFCYGTRFASVTDPLLLQILRDAQTIASFRSTNANPQDFVPHLRYLGKRDRTVTAVEVRARRDKWLGKMLDDVRGDMKGLLHPADKKCVAEMLIENNQDGLTQLDIKTILGGLMSGGFETIFSTAIITLGMLSSAEGQLIQEKAYEDIISVYESPEQAFELCLTEEKCPYIIALVKEALRFYPPLKLLPARQVHKDFEYRDAVIPKGLLVYVNAQAANFDKATYGPDTHRFNPGRWLPTTSNTPPPPPYHFAFGAGARQCTAVNLSNRVLYALFTRLIVSFKINSSKEMPCNTHYIGYKENPAASNAIPSEFKVGLVARDEGVLKGALGRAQGGLGDFVAGGNGEVLVRG</sequence>
<evidence type="ECO:0000256" key="3">
    <source>
        <dbReference type="ARBA" id="ARBA00023002"/>
    </source>
</evidence>
<keyword evidence="5" id="KW-0472">Membrane</keyword>
<evidence type="ECO:0000313" key="6">
    <source>
        <dbReference type="EMBL" id="KAL2833335.1"/>
    </source>
</evidence>
<keyword evidence="5" id="KW-1133">Transmembrane helix</keyword>
<dbReference type="Gene3D" id="1.10.630.10">
    <property type="entry name" value="Cytochrome P450"/>
    <property type="match status" value="1"/>
</dbReference>
<comment type="similarity">
    <text evidence="1">Belongs to the cytochrome P450 family.</text>
</comment>
<keyword evidence="4" id="KW-0408">Iron</keyword>
<organism evidence="6 7">
    <name type="scientific">Aspergillus cavernicola</name>
    <dbReference type="NCBI Taxonomy" id="176166"/>
    <lineage>
        <taxon>Eukaryota</taxon>
        <taxon>Fungi</taxon>
        <taxon>Dikarya</taxon>
        <taxon>Ascomycota</taxon>
        <taxon>Pezizomycotina</taxon>
        <taxon>Eurotiomycetes</taxon>
        <taxon>Eurotiomycetidae</taxon>
        <taxon>Eurotiales</taxon>
        <taxon>Aspergillaceae</taxon>
        <taxon>Aspergillus</taxon>
        <taxon>Aspergillus subgen. Nidulantes</taxon>
    </lineage>
</organism>
<protein>
    <submittedName>
        <fullName evidence="6">Cytochrome P450</fullName>
    </submittedName>
</protein>
<dbReference type="Proteomes" id="UP001610335">
    <property type="component" value="Unassembled WGS sequence"/>
</dbReference>
<dbReference type="InterPro" id="IPR036396">
    <property type="entry name" value="Cyt_P450_sf"/>
</dbReference>
<name>A0ABR4IZY1_9EURO</name>
<evidence type="ECO:0000256" key="5">
    <source>
        <dbReference type="SAM" id="Phobius"/>
    </source>
</evidence>
<dbReference type="PRINTS" id="PR00463">
    <property type="entry name" value="EP450I"/>
</dbReference>
<keyword evidence="2" id="KW-0479">Metal-binding</keyword>
<keyword evidence="5" id="KW-0812">Transmembrane</keyword>
<keyword evidence="3" id="KW-0560">Oxidoreductase</keyword>
<dbReference type="PANTHER" id="PTHR46300:SF9">
    <property type="entry name" value="P450, PUTATIVE-RELATED"/>
    <property type="match status" value="1"/>
</dbReference>
<dbReference type="EMBL" id="JBFXLS010000004">
    <property type="protein sequence ID" value="KAL2833335.1"/>
    <property type="molecule type" value="Genomic_DNA"/>
</dbReference>
<feature type="transmembrane region" description="Helical" evidence="5">
    <location>
        <begin position="15"/>
        <end position="36"/>
    </location>
</feature>
<keyword evidence="7" id="KW-1185">Reference proteome</keyword>
<proteinExistence type="inferred from homology"/>
<evidence type="ECO:0000256" key="1">
    <source>
        <dbReference type="ARBA" id="ARBA00010617"/>
    </source>
</evidence>
<evidence type="ECO:0000313" key="7">
    <source>
        <dbReference type="Proteomes" id="UP001610335"/>
    </source>
</evidence>
<evidence type="ECO:0000256" key="4">
    <source>
        <dbReference type="ARBA" id="ARBA00023004"/>
    </source>
</evidence>